<evidence type="ECO:0000313" key="3">
    <source>
        <dbReference type="EMBL" id="KAK1930558.1"/>
    </source>
</evidence>
<sequence>MKSSQFILAFIVATMLESICAVGFEWEPVADVEMPDNAAVRPPNGLRRMQATTTDLSNTGSTSSSSSAASATTETEAPSTIMVLLPDNLATSYSGSGSVMFFDGSVGNEDKDESKSAGSDTIGDEGSNSASVRNFGMATMLAGWLTALLAFMML</sequence>
<proteinExistence type="predicted"/>
<reference evidence="3" key="1">
    <citation type="submission" date="2023-08" db="EMBL/GenBank/DDBJ databases">
        <title>Reference Genome Resource for the Citrus Pathogen Phytophthora citrophthora.</title>
        <authorList>
            <person name="Moller H."/>
            <person name="Coetzee B."/>
            <person name="Rose L.J."/>
            <person name="Van Niekerk J.M."/>
        </authorList>
    </citation>
    <scope>NUCLEOTIDE SEQUENCE</scope>
    <source>
        <strain evidence="3">STE-U-9442</strain>
    </source>
</reference>
<evidence type="ECO:0000313" key="4">
    <source>
        <dbReference type="Proteomes" id="UP001259832"/>
    </source>
</evidence>
<organism evidence="3 4">
    <name type="scientific">Phytophthora citrophthora</name>
    <dbReference type="NCBI Taxonomy" id="4793"/>
    <lineage>
        <taxon>Eukaryota</taxon>
        <taxon>Sar</taxon>
        <taxon>Stramenopiles</taxon>
        <taxon>Oomycota</taxon>
        <taxon>Peronosporomycetes</taxon>
        <taxon>Peronosporales</taxon>
        <taxon>Peronosporaceae</taxon>
        <taxon>Phytophthora</taxon>
    </lineage>
</organism>
<feature type="chain" id="PRO_5041980955" description="RxLR effector protein" evidence="2">
    <location>
        <begin position="22"/>
        <end position="154"/>
    </location>
</feature>
<gene>
    <name evidence="3" type="ORF">P3T76_013880</name>
</gene>
<feature type="region of interest" description="Disordered" evidence="1">
    <location>
        <begin position="104"/>
        <end position="128"/>
    </location>
</feature>
<evidence type="ECO:0000256" key="2">
    <source>
        <dbReference type="SAM" id="SignalP"/>
    </source>
</evidence>
<protein>
    <recommendedName>
        <fullName evidence="5">RxLR effector protein</fullName>
    </recommendedName>
</protein>
<name>A0AAD9G296_9STRA</name>
<comment type="caution">
    <text evidence="3">The sequence shown here is derived from an EMBL/GenBank/DDBJ whole genome shotgun (WGS) entry which is preliminary data.</text>
</comment>
<keyword evidence="2" id="KW-0732">Signal</keyword>
<evidence type="ECO:0008006" key="5">
    <source>
        <dbReference type="Google" id="ProtNLM"/>
    </source>
</evidence>
<dbReference type="AlphaFoldDB" id="A0AAD9G296"/>
<accession>A0AAD9G296</accession>
<evidence type="ECO:0000256" key="1">
    <source>
        <dbReference type="SAM" id="MobiDB-lite"/>
    </source>
</evidence>
<dbReference type="Proteomes" id="UP001259832">
    <property type="component" value="Unassembled WGS sequence"/>
</dbReference>
<feature type="region of interest" description="Disordered" evidence="1">
    <location>
        <begin position="53"/>
        <end position="74"/>
    </location>
</feature>
<dbReference type="EMBL" id="JASMQC010000038">
    <property type="protein sequence ID" value="KAK1930558.1"/>
    <property type="molecule type" value="Genomic_DNA"/>
</dbReference>
<feature type="signal peptide" evidence="2">
    <location>
        <begin position="1"/>
        <end position="21"/>
    </location>
</feature>
<keyword evidence="4" id="KW-1185">Reference proteome</keyword>